<dbReference type="Pfam" id="PF06961">
    <property type="entry name" value="DUF1294"/>
    <property type="match status" value="1"/>
</dbReference>
<proteinExistence type="predicted"/>
<keyword evidence="1" id="KW-0472">Membrane</keyword>
<evidence type="ECO:0000313" key="2">
    <source>
        <dbReference type="EMBL" id="QGH35263.1"/>
    </source>
</evidence>
<keyword evidence="3" id="KW-1185">Reference proteome</keyword>
<reference evidence="2 3" key="1">
    <citation type="submission" date="2019-11" db="EMBL/GenBank/DDBJ databases">
        <title>Gracilibacillus salitolerans sp. nov., a moderate halophile isolated from a saline soil in northwest China.</title>
        <authorList>
            <person name="Gan L."/>
        </authorList>
    </citation>
    <scope>NUCLEOTIDE SEQUENCE [LARGE SCALE GENOMIC DNA]</scope>
    <source>
        <strain evidence="2 3">SCU50</strain>
    </source>
</reference>
<gene>
    <name evidence="2" type="ORF">GI584_14930</name>
</gene>
<dbReference type="EMBL" id="CP045915">
    <property type="protein sequence ID" value="QGH35263.1"/>
    <property type="molecule type" value="Genomic_DNA"/>
</dbReference>
<dbReference type="InterPro" id="IPR010718">
    <property type="entry name" value="DUF1294"/>
</dbReference>
<dbReference type="KEGG" id="grc:GI584_14930"/>
<sequence length="83" mass="9712">MLMYVAIINMISLLTMWIDKRKARKNKWRIPEGRIWLFAISGGALGATIGMHAFRHKTKHKLFLIGLPFIAIIQWLLIITFYI</sequence>
<evidence type="ECO:0000313" key="3">
    <source>
        <dbReference type="Proteomes" id="UP000339690"/>
    </source>
</evidence>
<feature type="transmembrane region" description="Helical" evidence="1">
    <location>
        <begin position="35"/>
        <end position="55"/>
    </location>
</feature>
<dbReference type="Proteomes" id="UP000339690">
    <property type="component" value="Chromosome"/>
</dbReference>
<organism evidence="2 3">
    <name type="scientific">Gracilibacillus salitolerans</name>
    <dbReference type="NCBI Taxonomy" id="2663022"/>
    <lineage>
        <taxon>Bacteria</taxon>
        <taxon>Bacillati</taxon>
        <taxon>Bacillota</taxon>
        <taxon>Bacilli</taxon>
        <taxon>Bacillales</taxon>
        <taxon>Bacillaceae</taxon>
        <taxon>Gracilibacillus</taxon>
    </lineage>
</organism>
<evidence type="ECO:0000256" key="1">
    <source>
        <dbReference type="SAM" id="Phobius"/>
    </source>
</evidence>
<keyword evidence="1" id="KW-1133">Transmembrane helix</keyword>
<keyword evidence="1" id="KW-0812">Transmembrane</keyword>
<name>A0A5Q2TMN4_9BACI</name>
<protein>
    <submittedName>
        <fullName evidence="2">DUF1294 domain-containing protein</fullName>
    </submittedName>
</protein>
<dbReference type="RefSeq" id="WP_153791707.1">
    <property type="nucleotide sequence ID" value="NZ_CP045915.1"/>
</dbReference>
<feature type="transmembrane region" description="Helical" evidence="1">
    <location>
        <begin position="62"/>
        <end position="82"/>
    </location>
</feature>
<accession>A0A5Q2TMN4</accession>
<dbReference type="AlphaFoldDB" id="A0A5Q2TMN4"/>